<keyword evidence="1" id="KW-1133">Transmembrane helix</keyword>
<keyword evidence="1" id="KW-0472">Membrane</keyword>
<reference evidence="3 4" key="1">
    <citation type="submission" date="2016-10" db="EMBL/GenBank/DDBJ databases">
        <title>Rhodobacter sp. LPB0142, isolated from sea water.</title>
        <authorList>
            <person name="Kim E."/>
            <person name="Yi H."/>
        </authorList>
    </citation>
    <scope>NUCLEOTIDE SEQUENCE [LARGE SCALE GENOMIC DNA]</scope>
    <source>
        <strain evidence="3 4">LPB0142</strain>
    </source>
</reference>
<dbReference type="EMBL" id="CP017781">
    <property type="protein sequence ID" value="AOZ69704.1"/>
    <property type="molecule type" value="Genomic_DNA"/>
</dbReference>
<evidence type="ECO:0000313" key="4">
    <source>
        <dbReference type="Proteomes" id="UP000176562"/>
    </source>
</evidence>
<organism evidence="3 4">
    <name type="scientific">Rhodobacter xanthinilyticus</name>
    <dbReference type="NCBI Taxonomy" id="1850250"/>
    <lineage>
        <taxon>Bacteria</taxon>
        <taxon>Pseudomonadati</taxon>
        <taxon>Pseudomonadota</taxon>
        <taxon>Alphaproteobacteria</taxon>
        <taxon>Rhodobacterales</taxon>
        <taxon>Rhodobacter group</taxon>
        <taxon>Rhodobacter</taxon>
    </lineage>
</organism>
<evidence type="ECO:0000256" key="1">
    <source>
        <dbReference type="SAM" id="Phobius"/>
    </source>
</evidence>
<protein>
    <recommendedName>
        <fullName evidence="2">Inner membrane protein YgaP-like transmembrane domain-containing protein</fullName>
    </recommendedName>
</protein>
<keyword evidence="4" id="KW-1185">Reference proteome</keyword>
<keyword evidence="1" id="KW-0812">Transmembrane</keyword>
<feature type="transmembrane region" description="Helical" evidence="1">
    <location>
        <begin position="35"/>
        <end position="58"/>
    </location>
</feature>
<feature type="transmembrane region" description="Helical" evidence="1">
    <location>
        <begin position="12"/>
        <end position="29"/>
    </location>
</feature>
<dbReference type="AlphaFoldDB" id="A0A1D9MCV2"/>
<dbReference type="Proteomes" id="UP000176562">
    <property type="component" value="Chromosome"/>
</dbReference>
<name>A0A1D9MCV2_9RHOB</name>
<dbReference type="RefSeq" id="WP_071166351.1">
    <property type="nucleotide sequence ID" value="NZ_CP017781.1"/>
</dbReference>
<evidence type="ECO:0000313" key="3">
    <source>
        <dbReference type="EMBL" id="AOZ69704.1"/>
    </source>
</evidence>
<dbReference type="Pfam" id="PF11127">
    <property type="entry name" value="YgaP-like_TM"/>
    <property type="match status" value="1"/>
</dbReference>
<dbReference type="STRING" id="1850250.LPB142_10565"/>
<proteinExistence type="predicted"/>
<feature type="domain" description="Inner membrane protein YgaP-like transmembrane" evidence="2">
    <location>
        <begin position="4"/>
        <end position="66"/>
    </location>
</feature>
<evidence type="ECO:0000259" key="2">
    <source>
        <dbReference type="Pfam" id="PF11127"/>
    </source>
</evidence>
<gene>
    <name evidence="3" type="ORF">LPB142_10565</name>
</gene>
<sequence length="67" mass="7422">MFKYNVGGIDRVLRIVLGLALIAGFFLNTEATYRWAYLIGIIPLFTGILGSCPAYSIFGMNTCPMKK</sequence>
<dbReference type="KEGG" id="rhp:LPB142_10565"/>
<dbReference type="InterPro" id="IPR021309">
    <property type="entry name" value="YgaP-like_TM"/>
</dbReference>
<accession>A0A1D9MCV2</accession>